<reference evidence="1 2" key="1">
    <citation type="submission" date="2024-02" db="EMBL/GenBank/DDBJ databases">
        <authorList>
            <person name="Vignale AGUSTIN F."/>
            <person name="Sosa J E."/>
            <person name="Modenutti C."/>
        </authorList>
    </citation>
    <scope>NUCLEOTIDE SEQUENCE [LARGE SCALE GENOMIC DNA]</scope>
</reference>
<comment type="caution">
    <text evidence="1">The sequence shown here is derived from an EMBL/GenBank/DDBJ whole genome shotgun (WGS) entry which is preliminary data.</text>
</comment>
<dbReference type="AlphaFoldDB" id="A0ABC8U6S6"/>
<organism evidence="1 2">
    <name type="scientific">Ilex paraguariensis</name>
    <name type="common">yerba mate</name>
    <dbReference type="NCBI Taxonomy" id="185542"/>
    <lineage>
        <taxon>Eukaryota</taxon>
        <taxon>Viridiplantae</taxon>
        <taxon>Streptophyta</taxon>
        <taxon>Embryophyta</taxon>
        <taxon>Tracheophyta</taxon>
        <taxon>Spermatophyta</taxon>
        <taxon>Magnoliopsida</taxon>
        <taxon>eudicotyledons</taxon>
        <taxon>Gunneridae</taxon>
        <taxon>Pentapetalae</taxon>
        <taxon>asterids</taxon>
        <taxon>campanulids</taxon>
        <taxon>Aquifoliales</taxon>
        <taxon>Aquifoliaceae</taxon>
        <taxon>Ilex</taxon>
    </lineage>
</organism>
<name>A0ABC8U6S6_9AQUA</name>
<sequence>MLVAILAFHKALSDQPTDPLVVAAFSLAVHNGGDLREALNIARRISKPHDVTFHELLEPQNLDSKVLKHEVMRLATSVQSALTNMTDEYSVSQAMAKYPKAPYSDLVFIPLGSYLKVSKIFECVRGGKEKGFVSKQGSKIDHELLALGSLREVRHVFARVVFDTVYPMNLTQDSNYT</sequence>
<evidence type="ECO:0000313" key="2">
    <source>
        <dbReference type="Proteomes" id="UP001642360"/>
    </source>
</evidence>
<accession>A0ABC8U6S6</accession>
<protein>
    <submittedName>
        <fullName evidence="1">Uncharacterized protein</fullName>
    </submittedName>
</protein>
<dbReference type="InterPro" id="IPR052191">
    <property type="entry name" value="tRNA_ntf/polyA_polymerase_I"/>
</dbReference>
<gene>
    <name evidence="1" type="ORF">ILEXP_LOCUS47361</name>
</gene>
<dbReference type="PANTHER" id="PTHR43051">
    <property type="entry name" value="POLYNUCLEOTIDE ADENYLYLTRANSFERASE FAMILY PROTEIN"/>
    <property type="match status" value="1"/>
</dbReference>
<dbReference type="Proteomes" id="UP001642360">
    <property type="component" value="Unassembled WGS sequence"/>
</dbReference>
<dbReference type="EMBL" id="CAUOFW020007057">
    <property type="protein sequence ID" value="CAK9177473.1"/>
    <property type="molecule type" value="Genomic_DNA"/>
</dbReference>
<keyword evidence="2" id="KW-1185">Reference proteome</keyword>
<evidence type="ECO:0000313" key="1">
    <source>
        <dbReference type="EMBL" id="CAK9177473.1"/>
    </source>
</evidence>
<proteinExistence type="predicted"/>
<dbReference type="PANTHER" id="PTHR43051:SF2">
    <property type="entry name" value="POLYNUCLEOTIDE ADENYLYLTRANSFERASE FAMILY PROTEIN-RELATED"/>
    <property type="match status" value="1"/>
</dbReference>